<dbReference type="EMBL" id="AP026866">
    <property type="protein sequence ID" value="BDS05392.1"/>
    <property type="molecule type" value="Genomic_DNA"/>
</dbReference>
<sequence length="138" mass="15323">MHAFITTLSLIACTAVISCSPVQVVSRYGFQATLTDADTNRPISGIPTKISIDGTKFDTATSTRGEVEVAPDREPQLSWLGGPARINHPDAKIIIEPIGYQTTHIYWHRYLPDRDSADTRYPEESGIIDLGRLQLKQR</sequence>
<evidence type="ECO:0000313" key="1">
    <source>
        <dbReference type="EMBL" id="BDS05392.1"/>
    </source>
</evidence>
<gene>
    <name evidence="1" type="ORF">NT6N_04320</name>
</gene>
<proteinExistence type="predicted"/>
<dbReference type="KEGG" id="osu:NT6N_04320"/>
<protein>
    <recommendedName>
        <fullName evidence="2">Carboxypeptidase regulatory-like domain-containing protein</fullName>
    </recommendedName>
</protein>
<evidence type="ECO:0008006" key="2">
    <source>
        <dbReference type="Google" id="ProtNLM"/>
    </source>
</evidence>
<reference evidence="1" key="1">
    <citation type="submission" date="2024-07" db="EMBL/GenBank/DDBJ databases">
        <title>Complete genome sequence of Verrucomicrobiaceae bacterium NT6N.</title>
        <authorList>
            <person name="Huang C."/>
            <person name="Takami H."/>
            <person name="Hamasaki K."/>
        </authorList>
    </citation>
    <scope>NUCLEOTIDE SEQUENCE</scope>
    <source>
        <strain evidence="1">NT6N</strain>
    </source>
</reference>
<accession>A0AAT9FHD5</accession>
<dbReference type="AlphaFoldDB" id="A0AAT9FHD5"/>
<name>A0AAT9FHD5_9BACT</name>
<organism evidence="1">
    <name type="scientific">Oceaniferula spumae</name>
    <dbReference type="NCBI Taxonomy" id="2979115"/>
    <lineage>
        <taxon>Bacteria</taxon>
        <taxon>Pseudomonadati</taxon>
        <taxon>Verrucomicrobiota</taxon>
        <taxon>Verrucomicrobiia</taxon>
        <taxon>Verrucomicrobiales</taxon>
        <taxon>Verrucomicrobiaceae</taxon>
        <taxon>Oceaniferula</taxon>
    </lineage>
</organism>